<proteinExistence type="predicted"/>
<dbReference type="EMBL" id="CP122566">
    <property type="protein sequence ID" value="WGH93220.1"/>
    <property type="molecule type" value="Genomic_DNA"/>
</dbReference>
<feature type="transmembrane region" description="Helical" evidence="1">
    <location>
        <begin position="27"/>
        <end position="48"/>
    </location>
</feature>
<keyword evidence="1" id="KW-1133">Transmembrane helix</keyword>
<accession>A0AAJ6ANG3</accession>
<feature type="transmembrane region" description="Helical" evidence="1">
    <location>
        <begin position="102"/>
        <end position="123"/>
    </location>
</feature>
<feature type="transmembrane region" description="Helical" evidence="1">
    <location>
        <begin position="68"/>
        <end position="90"/>
    </location>
</feature>
<protein>
    <submittedName>
        <fullName evidence="2">Uncharacterized protein</fullName>
    </submittedName>
</protein>
<keyword evidence="1" id="KW-0472">Membrane</keyword>
<organism evidence="2 3">
    <name type="scientific">Auritidibacter ignavus</name>
    <dbReference type="NCBI Taxonomy" id="678932"/>
    <lineage>
        <taxon>Bacteria</taxon>
        <taxon>Bacillati</taxon>
        <taxon>Actinomycetota</taxon>
        <taxon>Actinomycetes</taxon>
        <taxon>Micrococcales</taxon>
        <taxon>Micrococcaceae</taxon>
        <taxon>Auritidibacter</taxon>
    </lineage>
</organism>
<dbReference type="RefSeq" id="WP_279674875.1">
    <property type="nucleotide sequence ID" value="NZ_CP122566.1"/>
</dbReference>
<keyword evidence="3" id="KW-1185">Reference proteome</keyword>
<evidence type="ECO:0000256" key="1">
    <source>
        <dbReference type="SAM" id="Phobius"/>
    </source>
</evidence>
<dbReference type="AlphaFoldDB" id="A0AAJ6ANG3"/>
<reference evidence="2 3" key="1">
    <citation type="submission" date="2023-03" db="EMBL/GenBank/DDBJ databases">
        <title>Complete genome sequences of several Auritidibacter ignavus strains isolated from ear infections.</title>
        <authorList>
            <person name="Baehr T."/>
            <person name="Baumhoegger A.M."/>
        </authorList>
    </citation>
    <scope>NUCLEOTIDE SEQUENCE [LARGE SCALE GENOMIC DNA]</scope>
    <source>
        <strain evidence="2 3">BABAE-6</strain>
    </source>
</reference>
<evidence type="ECO:0000313" key="3">
    <source>
        <dbReference type="Proteomes" id="UP001224674"/>
    </source>
</evidence>
<keyword evidence="1" id="KW-0812">Transmembrane</keyword>
<evidence type="ECO:0000313" key="2">
    <source>
        <dbReference type="EMBL" id="WGH93220.1"/>
    </source>
</evidence>
<name>A0AAJ6ANG3_9MICC</name>
<sequence>MLPRVTQGPCGVKDDYIAQSPRFIPTLLFSQIIGVVLFTVVAVLLVTWQTAEYSPGTVIGSISREPQALATVVFYCVTLCVRPHAVAHFLIKVTSKPNTQVLGLIVGLPAFLVTLLGGLILAAV</sequence>
<gene>
    <name evidence="2" type="ORF">QDX21_13205</name>
</gene>
<dbReference type="Proteomes" id="UP001224674">
    <property type="component" value="Chromosome"/>
</dbReference>